<keyword evidence="2" id="KW-1185">Reference proteome</keyword>
<protein>
    <submittedName>
        <fullName evidence="1">Uncharacterized protein</fullName>
    </submittedName>
</protein>
<accession>A0A0J9X4U4</accession>
<proteinExistence type="predicted"/>
<comment type="caution">
    <text evidence="1">The sequence shown here is derived from an EMBL/GenBank/DDBJ whole genome shotgun (WGS) entry which is preliminary data.</text>
</comment>
<dbReference type="OrthoDB" id="4085733at2759"/>
<sequence length="110" mass="12388">MDSSSLSNMYNNIYIPRQPANPNVTIPSYHPTLIMQDYQTDTTHHLSCGCNRGACIEECSWWYTNQQQQNTTPVKTSMEVKKSSTHGSHFETDSSVSMSTTEFLLVSSSD</sequence>
<dbReference type="Proteomes" id="UP000242525">
    <property type="component" value="Unassembled WGS sequence"/>
</dbReference>
<dbReference type="EMBL" id="CCBN010000003">
    <property type="protein sequence ID" value="CDO52457.1"/>
    <property type="molecule type" value="Genomic_DNA"/>
</dbReference>
<gene>
    <name evidence="1" type="ORF">BN980_GECA03s02331g</name>
</gene>
<organism evidence="1 2">
    <name type="scientific">Geotrichum candidum</name>
    <name type="common">Oospora lactis</name>
    <name type="synonym">Dipodascus geotrichum</name>
    <dbReference type="NCBI Taxonomy" id="1173061"/>
    <lineage>
        <taxon>Eukaryota</taxon>
        <taxon>Fungi</taxon>
        <taxon>Dikarya</taxon>
        <taxon>Ascomycota</taxon>
        <taxon>Saccharomycotina</taxon>
        <taxon>Dipodascomycetes</taxon>
        <taxon>Dipodascales</taxon>
        <taxon>Dipodascaceae</taxon>
        <taxon>Geotrichum</taxon>
    </lineage>
</organism>
<evidence type="ECO:0000313" key="2">
    <source>
        <dbReference type="Proteomes" id="UP000242525"/>
    </source>
</evidence>
<name>A0A0J9X4U4_GEOCN</name>
<dbReference type="AlphaFoldDB" id="A0A0J9X4U4"/>
<reference evidence="1" key="1">
    <citation type="submission" date="2014-03" db="EMBL/GenBank/DDBJ databases">
        <authorList>
            <person name="Casaregola S."/>
        </authorList>
    </citation>
    <scope>NUCLEOTIDE SEQUENCE [LARGE SCALE GENOMIC DNA]</scope>
    <source>
        <strain evidence="1">CLIB 918</strain>
    </source>
</reference>
<evidence type="ECO:0000313" key="1">
    <source>
        <dbReference type="EMBL" id="CDO52457.1"/>
    </source>
</evidence>